<protein>
    <submittedName>
        <fullName evidence="1">Molybdopterin converting factor subunit 1</fullName>
    </submittedName>
</protein>
<dbReference type="SUPFAM" id="SSF54285">
    <property type="entry name" value="MoaD/ThiS"/>
    <property type="match status" value="1"/>
</dbReference>
<dbReference type="EMBL" id="PDZR01000033">
    <property type="protein sequence ID" value="PNG24421.1"/>
    <property type="molecule type" value="Genomic_DNA"/>
</dbReference>
<proteinExistence type="predicted"/>
<dbReference type="Gene3D" id="3.10.20.30">
    <property type="match status" value="1"/>
</dbReference>
<dbReference type="OrthoDB" id="9800712at2"/>
<dbReference type="InterPro" id="IPR012675">
    <property type="entry name" value="Beta-grasp_dom_sf"/>
</dbReference>
<gene>
    <name evidence="1" type="primary">moaD</name>
    <name evidence="1" type="ORF">CR492_18910</name>
</gene>
<organism evidence="1 2">
    <name type="scientific">Methylocella silvestris</name>
    <dbReference type="NCBI Taxonomy" id="199596"/>
    <lineage>
        <taxon>Bacteria</taxon>
        <taxon>Pseudomonadati</taxon>
        <taxon>Pseudomonadota</taxon>
        <taxon>Alphaproteobacteria</taxon>
        <taxon>Hyphomicrobiales</taxon>
        <taxon>Beijerinckiaceae</taxon>
        <taxon>Methylocella</taxon>
    </lineage>
</organism>
<dbReference type="Proteomes" id="UP000236286">
    <property type="component" value="Unassembled WGS sequence"/>
</dbReference>
<dbReference type="CDD" id="cd00754">
    <property type="entry name" value="Ubl_MoaD"/>
    <property type="match status" value="1"/>
</dbReference>
<dbReference type="NCBIfam" id="TIGR01682">
    <property type="entry name" value="moaD"/>
    <property type="match status" value="1"/>
</dbReference>
<dbReference type="InterPro" id="IPR003749">
    <property type="entry name" value="ThiS/MoaD-like"/>
</dbReference>
<dbReference type="InterPro" id="IPR016155">
    <property type="entry name" value="Mopterin_synth/thiamin_S_b"/>
</dbReference>
<name>A0A2J7TCC9_METSI</name>
<evidence type="ECO:0000313" key="1">
    <source>
        <dbReference type="EMBL" id="PNG24421.1"/>
    </source>
</evidence>
<accession>A0A2J7TCC9</accession>
<reference evidence="1 2" key="1">
    <citation type="submission" date="2017-10" db="EMBL/GenBank/DDBJ databases">
        <title>Genome announcement of Methylocella silvestris TVC from permafrost.</title>
        <authorList>
            <person name="Wang J."/>
            <person name="Geng K."/>
            <person name="Ul-Haque F."/>
            <person name="Crombie A.T."/>
            <person name="Street L.E."/>
            <person name="Wookey P.A."/>
            <person name="Murrell J.C."/>
            <person name="Pratscher J."/>
        </authorList>
    </citation>
    <scope>NUCLEOTIDE SEQUENCE [LARGE SCALE GENOMIC DNA]</scope>
    <source>
        <strain evidence="1 2">TVC</strain>
    </source>
</reference>
<dbReference type="RefSeq" id="WP_102845277.1">
    <property type="nucleotide sequence ID" value="NZ_PDZR01000033.1"/>
</dbReference>
<sequence>MKALYFAGVRETIGLAEEEISPPPDVVTVGDLMAWLGQRGEGYADAFAEESSIRAALDRTHAWPHSAIAGTREIAFFPPMTGG</sequence>
<evidence type="ECO:0000313" key="2">
    <source>
        <dbReference type="Proteomes" id="UP000236286"/>
    </source>
</evidence>
<dbReference type="AlphaFoldDB" id="A0A2J7TCC9"/>
<dbReference type="Pfam" id="PF02597">
    <property type="entry name" value="ThiS"/>
    <property type="match status" value="1"/>
</dbReference>
<comment type="caution">
    <text evidence="1">The sequence shown here is derived from an EMBL/GenBank/DDBJ whole genome shotgun (WGS) entry which is preliminary data.</text>
</comment>